<evidence type="ECO:0000256" key="7">
    <source>
        <dbReference type="SAM" id="Phobius"/>
    </source>
</evidence>
<dbReference type="STRING" id="760192.Halhy_4878"/>
<reference evidence="9 10" key="1">
    <citation type="journal article" date="2011" name="Stand. Genomic Sci.">
        <title>Complete genome sequence of Haliscomenobacter hydrossis type strain (O).</title>
        <authorList>
            <consortium name="US DOE Joint Genome Institute (JGI-PGF)"/>
            <person name="Daligault H."/>
            <person name="Lapidus A."/>
            <person name="Zeytun A."/>
            <person name="Nolan M."/>
            <person name="Lucas S."/>
            <person name="Del Rio T.G."/>
            <person name="Tice H."/>
            <person name="Cheng J.F."/>
            <person name="Tapia R."/>
            <person name="Han C."/>
            <person name="Goodwin L."/>
            <person name="Pitluck S."/>
            <person name="Liolios K."/>
            <person name="Pagani I."/>
            <person name="Ivanova N."/>
            <person name="Huntemann M."/>
            <person name="Mavromatis K."/>
            <person name="Mikhailova N."/>
            <person name="Pati A."/>
            <person name="Chen A."/>
            <person name="Palaniappan K."/>
            <person name="Land M."/>
            <person name="Hauser L."/>
            <person name="Brambilla E.M."/>
            <person name="Rohde M."/>
            <person name="Verbarg S."/>
            <person name="Goker M."/>
            <person name="Bristow J."/>
            <person name="Eisen J.A."/>
            <person name="Markowitz V."/>
            <person name="Hugenholtz P."/>
            <person name="Kyrpides N.C."/>
            <person name="Klenk H.P."/>
            <person name="Woyke T."/>
        </authorList>
    </citation>
    <scope>NUCLEOTIDE SEQUENCE [LARGE SCALE GENOMIC DNA]</scope>
    <source>
        <strain evidence="10">ATCC 27775 / DSM 1100 / LMG 10767 / O</strain>
    </source>
</reference>
<dbReference type="Pfam" id="PF00510">
    <property type="entry name" value="COX3"/>
    <property type="match status" value="1"/>
</dbReference>
<evidence type="ECO:0000256" key="3">
    <source>
        <dbReference type="ARBA" id="ARBA00022692"/>
    </source>
</evidence>
<dbReference type="Gene3D" id="1.20.120.80">
    <property type="entry name" value="Cytochrome c oxidase, subunit III, four-helix bundle"/>
    <property type="match status" value="1"/>
</dbReference>
<dbReference type="InterPro" id="IPR013833">
    <property type="entry name" value="Cyt_c_oxidase_su3_a-hlx"/>
</dbReference>
<evidence type="ECO:0000313" key="10">
    <source>
        <dbReference type="Proteomes" id="UP000008461"/>
    </source>
</evidence>
<dbReference type="InterPro" id="IPR000298">
    <property type="entry name" value="Cyt_c_oxidase-like_su3"/>
</dbReference>
<dbReference type="EMBL" id="CP002691">
    <property type="protein sequence ID" value="AEE52708.1"/>
    <property type="molecule type" value="Genomic_DNA"/>
</dbReference>
<dbReference type="SUPFAM" id="SSF81452">
    <property type="entry name" value="Cytochrome c oxidase subunit III-like"/>
    <property type="match status" value="1"/>
</dbReference>
<dbReference type="InterPro" id="IPR024791">
    <property type="entry name" value="Cyt_c/ubiquinol_Oxase_su3"/>
</dbReference>
<evidence type="ECO:0000256" key="6">
    <source>
        <dbReference type="RuleBase" id="RU003376"/>
    </source>
</evidence>
<name>F4KZ21_HALH1</name>
<dbReference type="HOGENOM" id="CLU_044071_4_2_10"/>
<feature type="transmembrane region" description="Helical" evidence="7">
    <location>
        <begin position="85"/>
        <end position="105"/>
    </location>
</feature>
<comment type="subcellular location">
    <subcellularLocation>
        <location evidence="6">Cell membrane</location>
        <topology evidence="6">Multi-pass membrane protein</topology>
    </subcellularLocation>
    <subcellularLocation>
        <location evidence="1">Membrane</location>
        <topology evidence="1">Multi-pass membrane protein</topology>
    </subcellularLocation>
</comment>
<dbReference type="OrthoDB" id="679789at2"/>
<evidence type="ECO:0000256" key="4">
    <source>
        <dbReference type="ARBA" id="ARBA00022989"/>
    </source>
</evidence>
<dbReference type="GO" id="GO:0005886">
    <property type="term" value="C:plasma membrane"/>
    <property type="evidence" value="ECO:0007669"/>
    <property type="project" value="UniProtKB-SubCell"/>
</dbReference>
<evidence type="ECO:0000259" key="8">
    <source>
        <dbReference type="PROSITE" id="PS50253"/>
    </source>
</evidence>
<keyword evidence="3 6" id="KW-0812">Transmembrane</keyword>
<organism evidence="9 10">
    <name type="scientific">Haliscomenobacter hydrossis (strain ATCC 27775 / DSM 1100 / LMG 10767 / O)</name>
    <dbReference type="NCBI Taxonomy" id="760192"/>
    <lineage>
        <taxon>Bacteria</taxon>
        <taxon>Pseudomonadati</taxon>
        <taxon>Bacteroidota</taxon>
        <taxon>Saprospiria</taxon>
        <taxon>Saprospirales</taxon>
        <taxon>Haliscomenobacteraceae</taxon>
        <taxon>Haliscomenobacter</taxon>
    </lineage>
</organism>
<dbReference type="RefSeq" id="WP_013767245.1">
    <property type="nucleotide sequence ID" value="NC_015510.1"/>
</dbReference>
<dbReference type="PANTHER" id="PTHR11403">
    <property type="entry name" value="CYTOCHROME C OXIDASE SUBUNIT III"/>
    <property type="match status" value="1"/>
</dbReference>
<evidence type="ECO:0000256" key="2">
    <source>
        <dbReference type="ARBA" id="ARBA00010581"/>
    </source>
</evidence>
<keyword evidence="10" id="KW-1185">Reference proteome</keyword>
<feature type="transmembrane region" description="Helical" evidence="7">
    <location>
        <begin position="53"/>
        <end position="73"/>
    </location>
</feature>
<proteinExistence type="inferred from homology"/>
<dbReference type="PROSITE" id="PS50253">
    <property type="entry name" value="COX3"/>
    <property type="match status" value="1"/>
</dbReference>
<dbReference type="InterPro" id="IPR035973">
    <property type="entry name" value="Cyt_c_oxidase_su3-like_sf"/>
</dbReference>
<dbReference type="GO" id="GO:0019646">
    <property type="term" value="P:aerobic electron transport chain"/>
    <property type="evidence" value="ECO:0007669"/>
    <property type="project" value="InterPro"/>
</dbReference>
<keyword evidence="4 7" id="KW-1133">Transmembrane helix</keyword>
<keyword evidence="5 7" id="KW-0472">Membrane</keyword>
<evidence type="ECO:0000313" key="9">
    <source>
        <dbReference type="EMBL" id="AEE52708.1"/>
    </source>
</evidence>
<comment type="similarity">
    <text evidence="2 6">Belongs to the cytochrome c oxidase subunit 3 family.</text>
</comment>
<dbReference type="KEGG" id="hhy:Halhy_4878"/>
<feature type="transmembrane region" description="Helical" evidence="7">
    <location>
        <begin position="125"/>
        <end position="157"/>
    </location>
</feature>
<dbReference type="PANTHER" id="PTHR11403:SF10">
    <property type="entry name" value="CYTOCHROME C OXIDASE"/>
    <property type="match status" value="1"/>
</dbReference>
<protein>
    <submittedName>
        <fullName evidence="9">Cytochrome c oxidase subunit III</fullName>
    </submittedName>
</protein>
<feature type="transmembrane region" description="Helical" evidence="7">
    <location>
        <begin position="19"/>
        <end position="41"/>
    </location>
</feature>
<feature type="transmembrane region" description="Helical" evidence="7">
    <location>
        <begin position="169"/>
        <end position="189"/>
    </location>
</feature>
<dbReference type="GO" id="GO:0004129">
    <property type="term" value="F:cytochrome-c oxidase activity"/>
    <property type="evidence" value="ECO:0007669"/>
    <property type="project" value="InterPro"/>
</dbReference>
<gene>
    <name evidence="9" type="ordered locus">Halhy_4878</name>
</gene>
<sequence>MEGSFPNAYGRNKIHPQAFALLVACASIMMMFAAWTSAYLVRQAAGNWLEFSLPQVFTLSTVIILLSSFTLHVAYRAFLKGNEKVYRYGLVATVLLGVAFLYTQYQGWLTLAGIGIELTTNPSGSFVYVFSYVHAAHVVGGIAILALATAHAFLLGLKATPKRKHRFELTLIYWHFVDLLWVYLFFFLMTQM</sequence>
<dbReference type="eggNOG" id="COG1845">
    <property type="taxonomic scope" value="Bacteria"/>
</dbReference>
<evidence type="ECO:0000256" key="5">
    <source>
        <dbReference type="ARBA" id="ARBA00023136"/>
    </source>
</evidence>
<dbReference type="Proteomes" id="UP000008461">
    <property type="component" value="Chromosome"/>
</dbReference>
<dbReference type="AlphaFoldDB" id="F4KZ21"/>
<feature type="domain" description="Heme-copper oxidase subunit III family profile" evidence="8">
    <location>
        <begin position="1"/>
        <end position="192"/>
    </location>
</feature>
<reference key="2">
    <citation type="submission" date="2011-04" db="EMBL/GenBank/DDBJ databases">
        <title>Complete sequence of chromosome of Haliscomenobacter hydrossis DSM 1100.</title>
        <authorList>
            <consortium name="US DOE Joint Genome Institute (JGI-PGF)"/>
            <person name="Lucas S."/>
            <person name="Han J."/>
            <person name="Lapidus A."/>
            <person name="Bruce D."/>
            <person name="Goodwin L."/>
            <person name="Pitluck S."/>
            <person name="Peters L."/>
            <person name="Kyrpides N."/>
            <person name="Mavromatis K."/>
            <person name="Ivanova N."/>
            <person name="Ovchinnikova G."/>
            <person name="Pagani I."/>
            <person name="Daligault H."/>
            <person name="Detter J.C."/>
            <person name="Han C."/>
            <person name="Land M."/>
            <person name="Hauser L."/>
            <person name="Markowitz V."/>
            <person name="Cheng J.-F."/>
            <person name="Hugenholtz P."/>
            <person name="Woyke T."/>
            <person name="Wu D."/>
            <person name="Verbarg S."/>
            <person name="Frueling A."/>
            <person name="Brambilla E."/>
            <person name="Klenk H.-P."/>
            <person name="Eisen J.A."/>
        </authorList>
    </citation>
    <scope>NUCLEOTIDE SEQUENCE</scope>
    <source>
        <strain>DSM 1100</strain>
    </source>
</reference>
<accession>F4KZ21</accession>
<evidence type="ECO:0000256" key="1">
    <source>
        <dbReference type="ARBA" id="ARBA00004141"/>
    </source>
</evidence>